<dbReference type="PANTHER" id="PTHR34836">
    <property type="entry name" value="OS06G0188250 PROTEIN"/>
    <property type="match status" value="1"/>
</dbReference>
<dbReference type="InterPro" id="IPR015683">
    <property type="entry name" value="Ionotropic_Glu_rcpt"/>
</dbReference>
<proteinExistence type="predicted"/>
<dbReference type="Proteomes" id="UP001327560">
    <property type="component" value="Chromosome 1"/>
</dbReference>
<dbReference type="SUPFAM" id="SSF53822">
    <property type="entry name" value="Periplasmic binding protein-like I"/>
    <property type="match status" value="1"/>
</dbReference>
<accession>A0AAQ3JQI7</accession>
<protein>
    <recommendedName>
        <fullName evidence="5">Receptor ligand binding region domain-containing protein</fullName>
    </recommendedName>
</protein>
<dbReference type="AlphaFoldDB" id="A0AAQ3JQI7"/>
<evidence type="ECO:0000256" key="3">
    <source>
        <dbReference type="ARBA" id="ARBA00022989"/>
    </source>
</evidence>
<evidence type="ECO:0000313" key="6">
    <source>
        <dbReference type="EMBL" id="WOK94368.1"/>
    </source>
</evidence>
<dbReference type="Gene3D" id="3.40.50.2300">
    <property type="match status" value="2"/>
</dbReference>
<dbReference type="InterPro" id="IPR001828">
    <property type="entry name" value="ANF_lig-bd_rcpt"/>
</dbReference>
<name>A0AAQ3JQI7_9LILI</name>
<evidence type="ECO:0000256" key="4">
    <source>
        <dbReference type="ARBA" id="ARBA00023136"/>
    </source>
</evidence>
<dbReference type="Pfam" id="PF01094">
    <property type="entry name" value="ANF_receptor"/>
    <property type="match status" value="1"/>
</dbReference>
<dbReference type="EMBL" id="CP136890">
    <property type="protein sequence ID" value="WOK94368.1"/>
    <property type="molecule type" value="Genomic_DNA"/>
</dbReference>
<dbReference type="SUPFAM" id="SSF53850">
    <property type="entry name" value="Periplasmic binding protein-like II"/>
    <property type="match status" value="1"/>
</dbReference>
<organism evidence="6 7">
    <name type="scientific">Canna indica</name>
    <name type="common">Indian-shot</name>
    <dbReference type="NCBI Taxonomy" id="4628"/>
    <lineage>
        <taxon>Eukaryota</taxon>
        <taxon>Viridiplantae</taxon>
        <taxon>Streptophyta</taxon>
        <taxon>Embryophyta</taxon>
        <taxon>Tracheophyta</taxon>
        <taxon>Spermatophyta</taxon>
        <taxon>Magnoliopsida</taxon>
        <taxon>Liliopsida</taxon>
        <taxon>Zingiberales</taxon>
        <taxon>Cannaceae</taxon>
        <taxon>Canna</taxon>
    </lineage>
</organism>
<keyword evidence="4" id="KW-0472">Membrane</keyword>
<keyword evidence="2" id="KW-0812">Transmembrane</keyword>
<dbReference type="Gene3D" id="3.40.190.10">
    <property type="entry name" value="Periplasmic binding protein-like II"/>
    <property type="match status" value="1"/>
</dbReference>
<dbReference type="GO" id="GO:0016020">
    <property type="term" value="C:membrane"/>
    <property type="evidence" value="ECO:0007669"/>
    <property type="project" value="UniProtKB-SubCell"/>
</dbReference>
<gene>
    <name evidence="6" type="ORF">Cni_G03070</name>
</gene>
<keyword evidence="7" id="KW-1185">Reference proteome</keyword>
<evidence type="ECO:0000259" key="5">
    <source>
        <dbReference type="Pfam" id="PF01094"/>
    </source>
</evidence>
<comment type="subcellular location">
    <subcellularLocation>
        <location evidence="1">Membrane</location>
    </subcellularLocation>
</comment>
<dbReference type="PANTHER" id="PTHR34836:SF1">
    <property type="entry name" value="OS09G0428600 PROTEIN"/>
    <property type="match status" value="1"/>
</dbReference>
<feature type="domain" description="Receptor ligand binding region" evidence="5">
    <location>
        <begin position="2"/>
        <end position="202"/>
    </location>
</feature>
<evidence type="ECO:0000256" key="2">
    <source>
        <dbReference type="ARBA" id="ARBA00022692"/>
    </source>
</evidence>
<sequence length="320" mass="36526">MIPPHATNDRILAELEKINKTRTRVFVVHMPYYLAFQLFSVANDAGMMKKGYVWITTYGLTDIVDLMGSPAAKVMQGVVGIKPYVQSKKLDELKVRWRKKYHQENTNAKLYEPTIFGLWAYDTIWSLAMAAERLQPPSSSFIESNNRRNNSTDLGRLVLSKRGPKLRELILNTTFNGTSGEFKLVEGQVLKSESFEIINVVGNGNRRVGYWPPQHNISSQMNITWPGGSTTMPKGWQWPTERNELLIGIPVKPGFKQFVRNDSHPDGYCIQVFEAVMRELPYNVTVKYEVFADHHGESNGTYDDLLYKVYLGVSYFLSLS</sequence>
<reference evidence="6 7" key="1">
    <citation type="submission" date="2023-10" db="EMBL/GenBank/DDBJ databases">
        <title>Chromosome-scale genome assembly provides insights into flower coloration mechanisms of Canna indica.</title>
        <authorList>
            <person name="Li C."/>
        </authorList>
    </citation>
    <scope>NUCLEOTIDE SEQUENCE [LARGE SCALE GENOMIC DNA]</scope>
    <source>
        <tissue evidence="6">Flower</tissue>
    </source>
</reference>
<evidence type="ECO:0000313" key="7">
    <source>
        <dbReference type="Proteomes" id="UP001327560"/>
    </source>
</evidence>
<keyword evidence="3" id="KW-1133">Transmembrane helix</keyword>
<dbReference type="InterPro" id="IPR028082">
    <property type="entry name" value="Peripla_BP_I"/>
</dbReference>
<evidence type="ECO:0000256" key="1">
    <source>
        <dbReference type="ARBA" id="ARBA00004370"/>
    </source>
</evidence>